<evidence type="ECO:0000256" key="3">
    <source>
        <dbReference type="ARBA" id="ARBA00022448"/>
    </source>
</evidence>
<feature type="region of interest" description="Disordered" evidence="7">
    <location>
        <begin position="89"/>
        <end position="108"/>
    </location>
</feature>
<accession>A0AAX6ET01</accession>
<dbReference type="GO" id="GO:0009734">
    <property type="term" value="P:auxin-activated signaling pathway"/>
    <property type="evidence" value="ECO:0007669"/>
    <property type="project" value="UniProtKB-KW"/>
</dbReference>
<dbReference type="EMBL" id="JANAVB010034020">
    <property type="protein sequence ID" value="KAJ6807204.1"/>
    <property type="molecule type" value="Genomic_DNA"/>
</dbReference>
<keyword evidence="6" id="KW-0927">Auxin signaling pathway</keyword>
<feature type="compositionally biased region" description="Low complexity" evidence="7">
    <location>
        <begin position="89"/>
        <end position="104"/>
    </location>
</feature>
<feature type="compositionally biased region" description="Low complexity" evidence="7">
    <location>
        <begin position="187"/>
        <end position="210"/>
    </location>
</feature>
<name>A0AAX6ET01_IRIPA</name>
<keyword evidence="3" id="KW-0813">Transport</keyword>
<keyword evidence="9" id="KW-1185">Reference proteome</keyword>
<evidence type="ECO:0000256" key="5">
    <source>
        <dbReference type="ARBA" id="ARBA00023136"/>
    </source>
</evidence>
<evidence type="ECO:0000256" key="6">
    <source>
        <dbReference type="ARBA" id="ARBA00023294"/>
    </source>
</evidence>
<dbReference type="AlphaFoldDB" id="A0AAX6ET01"/>
<dbReference type="PANTHER" id="PTHR33541">
    <property type="entry name" value="PROTEIN BIG GRAIN 1-LIKE A-RELATED"/>
    <property type="match status" value="1"/>
</dbReference>
<evidence type="ECO:0000256" key="1">
    <source>
        <dbReference type="ARBA" id="ARBA00004236"/>
    </source>
</evidence>
<dbReference type="PANTHER" id="PTHR33541:SF28">
    <property type="entry name" value="PROTEIN BIG GRAIN 1-LIKE A"/>
    <property type="match status" value="1"/>
</dbReference>
<reference evidence="8" key="2">
    <citation type="submission" date="2023-04" db="EMBL/GenBank/DDBJ databases">
        <authorList>
            <person name="Bruccoleri R.E."/>
            <person name="Oakeley E.J."/>
            <person name="Faust A.-M."/>
            <person name="Dessus-Babus S."/>
            <person name="Altorfer M."/>
            <person name="Burckhardt D."/>
            <person name="Oertli M."/>
            <person name="Naumann U."/>
            <person name="Petersen F."/>
            <person name="Wong J."/>
        </authorList>
    </citation>
    <scope>NUCLEOTIDE SEQUENCE</scope>
    <source>
        <strain evidence="8">GSM-AAB239-AS_SAM_17_03QT</strain>
        <tissue evidence="8">Leaf</tissue>
    </source>
</reference>
<organism evidence="8 9">
    <name type="scientific">Iris pallida</name>
    <name type="common">Sweet iris</name>
    <dbReference type="NCBI Taxonomy" id="29817"/>
    <lineage>
        <taxon>Eukaryota</taxon>
        <taxon>Viridiplantae</taxon>
        <taxon>Streptophyta</taxon>
        <taxon>Embryophyta</taxon>
        <taxon>Tracheophyta</taxon>
        <taxon>Spermatophyta</taxon>
        <taxon>Magnoliopsida</taxon>
        <taxon>Liliopsida</taxon>
        <taxon>Asparagales</taxon>
        <taxon>Iridaceae</taxon>
        <taxon>Iridoideae</taxon>
        <taxon>Irideae</taxon>
        <taxon>Iris</taxon>
    </lineage>
</organism>
<dbReference type="GO" id="GO:0005886">
    <property type="term" value="C:plasma membrane"/>
    <property type="evidence" value="ECO:0007669"/>
    <property type="project" value="UniProtKB-SubCell"/>
</dbReference>
<reference evidence="8" key="1">
    <citation type="journal article" date="2023" name="GigaByte">
        <title>Genome assembly of the bearded iris, Iris pallida Lam.</title>
        <authorList>
            <person name="Bruccoleri R.E."/>
            <person name="Oakeley E.J."/>
            <person name="Faust A.M.E."/>
            <person name="Altorfer M."/>
            <person name="Dessus-Babus S."/>
            <person name="Burckhardt D."/>
            <person name="Oertli M."/>
            <person name="Naumann U."/>
            <person name="Petersen F."/>
            <person name="Wong J."/>
        </authorList>
    </citation>
    <scope>NUCLEOTIDE SEQUENCE</scope>
    <source>
        <strain evidence="8">GSM-AAB239-AS_SAM_17_03QT</strain>
    </source>
</reference>
<keyword evidence="5" id="KW-0472">Membrane</keyword>
<evidence type="ECO:0000313" key="9">
    <source>
        <dbReference type="Proteomes" id="UP001140949"/>
    </source>
</evidence>
<evidence type="ECO:0000313" key="8">
    <source>
        <dbReference type="EMBL" id="KAJ6807204.1"/>
    </source>
</evidence>
<comment type="caution">
    <text evidence="8">The sequence shown here is derived from an EMBL/GenBank/DDBJ whole genome shotgun (WGS) entry which is preliminary data.</text>
</comment>
<dbReference type="Proteomes" id="UP001140949">
    <property type="component" value="Unassembled WGS sequence"/>
</dbReference>
<feature type="region of interest" description="Disordered" evidence="7">
    <location>
        <begin position="178"/>
        <end position="219"/>
    </location>
</feature>
<feature type="region of interest" description="Disordered" evidence="7">
    <location>
        <begin position="115"/>
        <end position="143"/>
    </location>
</feature>
<proteinExistence type="inferred from homology"/>
<evidence type="ECO:0000256" key="2">
    <source>
        <dbReference type="ARBA" id="ARBA00010067"/>
    </source>
</evidence>
<dbReference type="InterPro" id="IPR039621">
    <property type="entry name" value="BG1-like"/>
</dbReference>
<gene>
    <name evidence="8" type="ORF">M6B38_173095</name>
</gene>
<comment type="similarity">
    <text evidence="2">Belongs to the BIG GRAIN 1 (BG1) plant protein family.</text>
</comment>
<evidence type="ECO:0000256" key="4">
    <source>
        <dbReference type="ARBA" id="ARBA00022475"/>
    </source>
</evidence>
<protein>
    <submittedName>
        <fullName evidence="8">Uncharacterized protein</fullName>
    </submittedName>
</protein>
<comment type="subcellular location">
    <subcellularLocation>
        <location evidence="1">Cell membrane</location>
    </subcellularLocation>
</comment>
<sequence>MPQSRPPMESYNYYWERPPPPPPAAAAAAAPARHRKNNPSFSSSLLDAITRSIDDSDSAGGEAHRRRNAPGGAQDPTTRRNHYYYYYSSSSSSSACSSSFFSSSDTDTPIRIRPIRTGPVLARSDRIRSNAPLEKPNETQKQLTSIKKKLRELRRSAGPGSPGGRLAGFLNSIFHPAGAAKPKKQQSPSSTNGSSSSSSCSRSCLSKTPSTRGSGGDGGKRSVRFCPVGVIVGEDCRPCGEKVVFAGDLPAPSRKAALLQELMATEEREDYESDSSEDLFELENLGGIVGENNGGASFRDELPVYETTSLGINRAIARGLIV</sequence>
<keyword evidence="4" id="KW-1003">Cell membrane</keyword>
<feature type="region of interest" description="Disordered" evidence="7">
    <location>
        <begin position="1"/>
        <end position="80"/>
    </location>
</feature>
<evidence type="ECO:0000256" key="7">
    <source>
        <dbReference type="SAM" id="MobiDB-lite"/>
    </source>
</evidence>